<dbReference type="InterPro" id="IPR037069">
    <property type="entry name" value="AcylCoA_DH/ox_N_sf"/>
</dbReference>
<dbReference type="SUPFAM" id="SSF47203">
    <property type="entry name" value="Acyl-CoA dehydrogenase C-terminal domain-like"/>
    <property type="match status" value="1"/>
</dbReference>
<dbReference type="EMBL" id="CP021455">
    <property type="protein sequence ID" value="ARU05093.1"/>
    <property type="molecule type" value="Genomic_DNA"/>
</dbReference>
<evidence type="ECO:0000256" key="5">
    <source>
        <dbReference type="ARBA" id="ARBA00023002"/>
    </source>
</evidence>
<evidence type="ECO:0000256" key="3">
    <source>
        <dbReference type="ARBA" id="ARBA00022630"/>
    </source>
</evidence>
<dbReference type="Gene3D" id="2.40.110.10">
    <property type="entry name" value="Butyryl-CoA Dehydrogenase, subunit A, domain 2"/>
    <property type="match status" value="1"/>
</dbReference>
<dbReference type="InterPro" id="IPR006091">
    <property type="entry name" value="Acyl-CoA_Oxase/DH_mid-dom"/>
</dbReference>
<gene>
    <name evidence="9" type="ORF">CCO03_10685</name>
</gene>
<organism evidence="9 10">
    <name type="scientific">Comamonas serinivorans</name>
    <dbReference type="NCBI Taxonomy" id="1082851"/>
    <lineage>
        <taxon>Bacteria</taxon>
        <taxon>Pseudomonadati</taxon>
        <taxon>Pseudomonadota</taxon>
        <taxon>Betaproteobacteria</taxon>
        <taxon>Burkholderiales</taxon>
        <taxon>Comamonadaceae</taxon>
        <taxon>Comamonas</taxon>
    </lineage>
</organism>
<evidence type="ECO:0000256" key="4">
    <source>
        <dbReference type="ARBA" id="ARBA00022827"/>
    </source>
</evidence>
<reference evidence="9 10" key="1">
    <citation type="submission" date="2017-05" db="EMBL/GenBank/DDBJ databases">
        <authorList>
            <person name="Song R."/>
            <person name="Chenine A.L."/>
            <person name="Ruprecht R.M."/>
        </authorList>
    </citation>
    <scope>NUCLEOTIDE SEQUENCE [LARGE SCALE GENOMIC DNA]</scope>
    <source>
        <strain evidence="9 10">DSM 26136</strain>
    </source>
</reference>
<dbReference type="InterPro" id="IPR046373">
    <property type="entry name" value="Acyl-CoA_Oxase/DH_mid-dom_sf"/>
</dbReference>
<keyword evidence="3" id="KW-0285">Flavoprotein</keyword>
<proteinExistence type="inferred from homology"/>
<dbReference type="Proteomes" id="UP000196138">
    <property type="component" value="Chromosome"/>
</dbReference>
<dbReference type="GO" id="GO:0050660">
    <property type="term" value="F:flavin adenine dinucleotide binding"/>
    <property type="evidence" value="ECO:0007669"/>
    <property type="project" value="InterPro"/>
</dbReference>
<dbReference type="InterPro" id="IPR052161">
    <property type="entry name" value="Mycobact_Acyl-CoA_DH"/>
</dbReference>
<dbReference type="KEGG" id="cser:CCO03_10685"/>
<dbReference type="InterPro" id="IPR036250">
    <property type="entry name" value="AcylCo_DH-like_C"/>
</dbReference>
<feature type="domain" description="Acyl-CoA dehydrogenase/oxidase N-terminal" evidence="8">
    <location>
        <begin position="10"/>
        <end position="132"/>
    </location>
</feature>
<dbReference type="Gene3D" id="1.20.140.10">
    <property type="entry name" value="Butyryl-CoA Dehydrogenase, subunit A, domain 3"/>
    <property type="match status" value="1"/>
</dbReference>
<dbReference type="SUPFAM" id="SSF56645">
    <property type="entry name" value="Acyl-CoA dehydrogenase NM domain-like"/>
    <property type="match status" value="1"/>
</dbReference>
<feature type="domain" description="Acyl-CoA oxidase/dehydrogenase middle" evidence="7">
    <location>
        <begin position="136"/>
        <end position="229"/>
    </location>
</feature>
<evidence type="ECO:0000256" key="1">
    <source>
        <dbReference type="ARBA" id="ARBA00001974"/>
    </source>
</evidence>
<dbReference type="GO" id="GO:0005886">
    <property type="term" value="C:plasma membrane"/>
    <property type="evidence" value="ECO:0007669"/>
    <property type="project" value="TreeGrafter"/>
</dbReference>
<feature type="domain" description="Acyl-CoA dehydrogenase/oxidase C-terminal" evidence="6">
    <location>
        <begin position="241"/>
        <end position="395"/>
    </location>
</feature>
<evidence type="ECO:0000259" key="6">
    <source>
        <dbReference type="Pfam" id="PF00441"/>
    </source>
</evidence>
<evidence type="ECO:0000259" key="7">
    <source>
        <dbReference type="Pfam" id="PF02770"/>
    </source>
</evidence>
<dbReference type="OrthoDB" id="9770681at2"/>
<dbReference type="RefSeq" id="WP_087280901.1">
    <property type="nucleotide sequence ID" value="NZ_CP021455.1"/>
</dbReference>
<name>A0A1Y0EN73_9BURK</name>
<protein>
    <submittedName>
        <fullName evidence="9">Acyl-CoA dehydrogenase</fullName>
    </submittedName>
</protein>
<evidence type="ECO:0000256" key="2">
    <source>
        <dbReference type="ARBA" id="ARBA00009347"/>
    </source>
</evidence>
<evidence type="ECO:0000313" key="9">
    <source>
        <dbReference type="EMBL" id="ARU05093.1"/>
    </source>
</evidence>
<dbReference type="GO" id="GO:0016627">
    <property type="term" value="F:oxidoreductase activity, acting on the CH-CH group of donors"/>
    <property type="evidence" value="ECO:0007669"/>
    <property type="project" value="InterPro"/>
</dbReference>
<accession>A0A1Y0EN73</accession>
<evidence type="ECO:0000259" key="8">
    <source>
        <dbReference type="Pfam" id="PF02771"/>
    </source>
</evidence>
<dbReference type="InterPro" id="IPR009075">
    <property type="entry name" value="AcylCo_DH/oxidase_C"/>
</dbReference>
<evidence type="ECO:0000313" key="10">
    <source>
        <dbReference type="Proteomes" id="UP000196138"/>
    </source>
</evidence>
<dbReference type="PANTHER" id="PTHR43292">
    <property type="entry name" value="ACYL-COA DEHYDROGENASE"/>
    <property type="match status" value="1"/>
</dbReference>
<comment type="cofactor">
    <cofactor evidence="1">
        <name>FAD</name>
        <dbReference type="ChEBI" id="CHEBI:57692"/>
    </cofactor>
</comment>
<keyword evidence="10" id="KW-1185">Reference proteome</keyword>
<dbReference type="InterPro" id="IPR009100">
    <property type="entry name" value="AcylCoA_DH/oxidase_NM_dom_sf"/>
</dbReference>
<keyword evidence="5" id="KW-0560">Oxidoreductase</keyword>
<dbReference type="Pfam" id="PF02771">
    <property type="entry name" value="Acyl-CoA_dh_N"/>
    <property type="match status" value="1"/>
</dbReference>
<dbReference type="FunFam" id="2.40.110.10:FF:000011">
    <property type="entry name" value="Acyl-CoA dehydrogenase FadE34"/>
    <property type="match status" value="1"/>
</dbReference>
<dbReference type="Pfam" id="PF00441">
    <property type="entry name" value="Acyl-CoA_dh_1"/>
    <property type="match status" value="1"/>
</dbReference>
<dbReference type="Pfam" id="PF02770">
    <property type="entry name" value="Acyl-CoA_dh_M"/>
    <property type="match status" value="1"/>
</dbReference>
<sequence length="400" mass="44331">MSVIDQDPQLQAFREETRAWLLANCPPEMREPVRSEDDTCWGGRNAQFQSPAQKLWLDRMAERGWTAPSWPSEYGGGGLSTAEAKVLREEMAALNCRPPLSSFGLWMLGPALLRFGTEVQKREHLPPIVRGEIRWCQGYSEPNAGSDLAALATRAVRDGDEWVVNGQKIWTSYADKADKIFCLVRTDTESKHTGISFLLFDMTSPGVRTKPILLISGKSPFCETFFDNVRVPLDNVVGEVNGGWTVAKYLLQHEREMIAGIGDRQGLTKTLSQSAVEQVGLNAQGQLQDGMLRADIARFELDEAAFRAWTQQASVQMRAGTANPSLSSALKYYGAELNKRRLELLMSVGGGDALEWESDRSDHGFTPRTWLRSKANSIEGGTAEVQLNVIAKRILELPGA</sequence>
<dbReference type="AlphaFoldDB" id="A0A1Y0EN73"/>
<keyword evidence="4" id="KW-0274">FAD</keyword>
<dbReference type="InterPro" id="IPR013786">
    <property type="entry name" value="AcylCoA_DH/ox_N"/>
</dbReference>
<dbReference type="Gene3D" id="1.10.540.10">
    <property type="entry name" value="Acyl-CoA dehydrogenase/oxidase, N-terminal domain"/>
    <property type="match status" value="1"/>
</dbReference>
<comment type="similarity">
    <text evidence="2">Belongs to the acyl-CoA dehydrogenase family.</text>
</comment>
<dbReference type="PANTHER" id="PTHR43292:SF3">
    <property type="entry name" value="ACYL-COA DEHYDROGENASE FADE29"/>
    <property type="match status" value="1"/>
</dbReference>